<feature type="region of interest" description="Disordered" evidence="1">
    <location>
        <begin position="1"/>
        <end position="23"/>
    </location>
</feature>
<comment type="caution">
    <text evidence="3">The sequence shown here is derived from an EMBL/GenBank/DDBJ whole genome shotgun (WGS) entry which is preliminary data.</text>
</comment>
<accession>N1MPJ9</accession>
<evidence type="ECO:0000256" key="1">
    <source>
        <dbReference type="SAM" id="MobiDB-lite"/>
    </source>
</evidence>
<organism evidence="3 4">
    <name type="scientific">Sphingobium indicum BiD32</name>
    <dbReference type="NCBI Taxonomy" id="1301087"/>
    <lineage>
        <taxon>Bacteria</taxon>
        <taxon>Pseudomonadati</taxon>
        <taxon>Pseudomonadota</taxon>
        <taxon>Alphaproteobacteria</taxon>
        <taxon>Sphingomonadales</taxon>
        <taxon>Sphingomonadaceae</taxon>
        <taxon>Sphingobium</taxon>
    </lineage>
</organism>
<name>N1MPJ9_9SPHN</name>
<keyword evidence="2" id="KW-0472">Membrane</keyword>
<keyword evidence="2" id="KW-0812">Transmembrane</keyword>
<dbReference type="AlphaFoldDB" id="N1MPJ9"/>
<evidence type="ECO:0000313" key="4">
    <source>
        <dbReference type="Proteomes" id="UP000013201"/>
    </source>
</evidence>
<proteinExistence type="predicted"/>
<dbReference type="EMBL" id="CAVK010000153">
    <property type="protein sequence ID" value="CCW18856.1"/>
    <property type="molecule type" value="Genomic_DNA"/>
</dbReference>
<keyword evidence="2" id="KW-1133">Transmembrane helix</keyword>
<reference evidence="4" key="2">
    <citation type="submission" date="2013-04" db="EMBL/GenBank/DDBJ databases">
        <title>Bisphenol A degrading Sphingobium sp. strain BiD32.</title>
        <authorList>
            <person name="Nielsen J.L."/>
            <person name="Zhou N.A."/>
            <person name="Kjeldal H."/>
        </authorList>
    </citation>
    <scope>NUCLEOTIDE SEQUENCE [LARGE SCALE GENOMIC DNA]</scope>
    <source>
        <strain evidence="4">BiD32</strain>
    </source>
</reference>
<sequence>MRSCSRDTRPPSPTWGDDSMDTPDYWPDIRRFLIGFAIGGIAIGLFTLISVQPFP</sequence>
<keyword evidence="4" id="KW-1185">Reference proteome</keyword>
<reference evidence="3 4" key="1">
    <citation type="submission" date="2013-03" db="EMBL/GenBank/DDBJ databases">
        <authorList>
            <person name="Le V."/>
        </authorList>
    </citation>
    <scope>NUCLEOTIDE SEQUENCE [LARGE SCALE GENOMIC DNA]</scope>
    <source>
        <strain evidence="3 4">BiD32</strain>
    </source>
</reference>
<evidence type="ECO:0000313" key="3">
    <source>
        <dbReference type="EMBL" id="CCW18856.1"/>
    </source>
</evidence>
<evidence type="ECO:0000256" key="2">
    <source>
        <dbReference type="SAM" id="Phobius"/>
    </source>
</evidence>
<gene>
    <name evidence="3" type="ORF">EBBID32_32130</name>
</gene>
<feature type="transmembrane region" description="Helical" evidence="2">
    <location>
        <begin position="32"/>
        <end position="51"/>
    </location>
</feature>
<protein>
    <submittedName>
        <fullName evidence="3">Uncharacterized protein</fullName>
    </submittedName>
</protein>
<dbReference type="Proteomes" id="UP000013201">
    <property type="component" value="Unassembled WGS sequence"/>
</dbReference>